<organism evidence="2 3">
    <name type="scientific">Shewanella chilikensis</name>
    <dbReference type="NCBI Taxonomy" id="558541"/>
    <lineage>
        <taxon>Bacteria</taxon>
        <taxon>Pseudomonadati</taxon>
        <taxon>Pseudomonadota</taxon>
        <taxon>Gammaproteobacteria</taxon>
        <taxon>Alteromonadales</taxon>
        <taxon>Shewanellaceae</taxon>
        <taxon>Shewanella</taxon>
    </lineage>
</organism>
<dbReference type="RefSeq" id="WP_268249220.1">
    <property type="nucleotide sequence ID" value="NZ_BMXX01000043.1"/>
</dbReference>
<keyword evidence="3" id="KW-1185">Reference proteome</keyword>
<proteinExistence type="predicted"/>
<evidence type="ECO:0000256" key="1">
    <source>
        <dbReference type="SAM" id="SignalP"/>
    </source>
</evidence>
<evidence type="ECO:0000313" key="2">
    <source>
        <dbReference type="EMBL" id="PYE54318.1"/>
    </source>
</evidence>
<evidence type="ECO:0000313" key="3">
    <source>
        <dbReference type="Proteomes" id="UP000247584"/>
    </source>
</evidence>
<gene>
    <name evidence="2" type="ORF">C8J23_1495</name>
</gene>
<dbReference type="EMBL" id="QJSY01000049">
    <property type="protein sequence ID" value="PYE54318.1"/>
    <property type="molecule type" value="Genomic_DNA"/>
</dbReference>
<comment type="caution">
    <text evidence="2">The sequence shown here is derived from an EMBL/GenBank/DDBJ whole genome shotgun (WGS) entry which is preliminary data.</text>
</comment>
<keyword evidence="1" id="KW-0732">Signal</keyword>
<dbReference type="Proteomes" id="UP000247584">
    <property type="component" value="Unassembled WGS sequence"/>
</dbReference>
<feature type="chain" id="PRO_5046719185" evidence="1">
    <location>
        <begin position="25"/>
        <end position="44"/>
    </location>
</feature>
<sequence>MRIALMVSALLASFPLALSAAAQAEIVLAMASVKSDAELQLLLA</sequence>
<protein>
    <submittedName>
        <fullName evidence="2">Uncharacterized protein</fullName>
    </submittedName>
</protein>
<feature type="signal peptide" evidence="1">
    <location>
        <begin position="1"/>
        <end position="24"/>
    </location>
</feature>
<reference evidence="2 3" key="1">
    <citation type="submission" date="2018-06" db="EMBL/GenBank/DDBJ databases">
        <title>Genomic Encyclopedia of Type Strains, Phase III (KMG-III): the genomes of soil and plant-associated and newly described type strains.</title>
        <authorList>
            <person name="Whitman W."/>
        </authorList>
    </citation>
    <scope>NUCLEOTIDE SEQUENCE [LARGE SCALE GENOMIC DNA]</scope>
    <source>
        <strain evidence="2 3">JC5</strain>
    </source>
</reference>
<name>A0ABX5PI67_9GAMM</name>
<accession>A0ABX5PI67</accession>